<dbReference type="SMART" id="SM00637">
    <property type="entry name" value="CBD_II"/>
    <property type="match status" value="2"/>
</dbReference>
<evidence type="ECO:0000313" key="3">
    <source>
        <dbReference type="EMBL" id="ORC06414.1"/>
    </source>
</evidence>
<reference evidence="3 4" key="1">
    <citation type="submission" date="2017-02" db="EMBL/GenBank/DDBJ databases">
        <title>Mycobacterium kansasii genomes.</title>
        <authorList>
            <person name="Borowka P."/>
            <person name="Strapagiel D."/>
            <person name="Marciniak B."/>
            <person name="Lach J."/>
            <person name="Bakula Z."/>
            <person name="Van Ingen J."/>
            <person name="Safianowska A."/>
            <person name="Brzostek A."/>
            <person name="Dziadek J."/>
            <person name="Jagielski T."/>
        </authorList>
    </citation>
    <scope>NUCLEOTIDE SEQUENCE [LARGE SCALE GENOMIC DNA]</scope>
    <source>
        <strain evidence="3 4">12MK</strain>
    </source>
</reference>
<dbReference type="Gene3D" id="2.60.40.290">
    <property type="match status" value="2"/>
</dbReference>
<gene>
    <name evidence="3" type="ORF">B4U45_06975</name>
</gene>
<evidence type="ECO:0000259" key="2">
    <source>
        <dbReference type="PROSITE" id="PS51173"/>
    </source>
</evidence>
<dbReference type="EMBL" id="MWQA01000001">
    <property type="protein sequence ID" value="ORC06414.1"/>
    <property type="molecule type" value="Genomic_DNA"/>
</dbReference>
<dbReference type="SUPFAM" id="SSF49384">
    <property type="entry name" value="Carbohydrate-binding domain"/>
    <property type="match status" value="2"/>
</dbReference>
<dbReference type="PANTHER" id="PTHR42976">
    <property type="entry name" value="BIFUNCTIONAL CHITINASE/LYSOZYME-RELATED"/>
    <property type="match status" value="1"/>
</dbReference>
<dbReference type="GO" id="GO:0030247">
    <property type="term" value="F:polysaccharide binding"/>
    <property type="evidence" value="ECO:0007669"/>
    <property type="project" value="UniProtKB-UniRule"/>
</dbReference>
<feature type="compositionally biased region" description="Low complexity" evidence="1">
    <location>
        <begin position="159"/>
        <end position="172"/>
    </location>
</feature>
<dbReference type="Proteomes" id="UP000192335">
    <property type="component" value="Unassembled WGS sequence"/>
</dbReference>
<dbReference type="InterPro" id="IPR008965">
    <property type="entry name" value="CBM2/CBM3_carb-bd_dom_sf"/>
</dbReference>
<dbReference type="InterPro" id="IPR001919">
    <property type="entry name" value="CBD2"/>
</dbReference>
<dbReference type="GO" id="GO:0005975">
    <property type="term" value="P:carbohydrate metabolic process"/>
    <property type="evidence" value="ECO:0007669"/>
    <property type="project" value="InterPro"/>
</dbReference>
<sequence>MPNSIRCELRKLWQPSLVAVLSMLLVAVCVVVVTPVARAAGVTAKLAVTSQWSTGFVANYTISNSGATALSDWKVEFDLPAGESITNAWSTKLAQSGTHYTLTPEDWTRTIAPGGSVTVGFQAAQTGTYSPPANCLVNGQPCAGVGATATTPPTPPTASPATTSTSPATTTAPAGTAGAYTAAFAKISDWGNGFNGNFTITNPGPTPLSDWKLEFDMPAGQTLTSAWNAKLAAQGTHYVLTPEDWTRTVAANGGTASLGMQGAYAGSFAAPTNCTLNGQPCSGSGVTPPPTTSTTTPTTTPPVTPGGATPARFAPYVDMTLYPQFDYASATRTGGLRHVTLGFIVSGAPCTASWGTYYGLKDQWVTSAIGALTAGGADAIVSFGGVANQELALTCTSVDALVAQYKSVIDAYGIRDLDFDIEGAAQNDVASLTRRSQAIAKLQADSRAAGNPVRVSFTLPVLPTGLTADGLRVVQNAIANGADIGQVNVMAMDYYDPAFDYSGKMGDLAIQAAQRVHDQLAPLYPSKSDAQVWAMVGVTPMIGVNDDLREVFTVADADKLTAFARQKGLGRLAMWSANRDSQCPPGTPQPSNTCSGVTQTAWAFSSSFKQFGG</sequence>
<dbReference type="InterPro" id="IPR052750">
    <property type="entry name" value="GH18_Chitinase"/>
</dbReference>
<dbReference type="GO" id="GO:0004553">
    <property type="term" value="F:hydrolase activity, hydrolyzing O-glycosyl compounds"/>
    <property type="evidence" value="ECO:0007669"/>
    <property type="project" value="InterPro"/>
</dbReference>
<feature type="region of interest" description="Disordered" evidence="1">
    <location>
        <begin position="281"/>
        <end position="306"/>
    </location>
</feature>
<dbReference type="AlphaFoldDB" id="A0A8E2ISJ8"/>
<feature type="domain" description="CBM2" evidence="2">
    <location>
        <begin position="173"/>
        <end position="284"/>
    </location>
</feature>
<dbReference type="PROSITE" id="PS51173">
    <property type="entry name" value="CBM2"/>
    <property type="match status" value="2"/>
</dbReference>
<dbReference type="SUPFAM" id="SSF51445">
    <property type="entry name" value="(Trans)glycosidases"/>
    <property type="match status" value="1"/>
</dbReference>
<protein>
    <recommendedName>
        <fullName evidence="2">CBM2 domain-containing protein</fullName>
    </recommendedName>
</protein>
<feature type="domain" description="CBM2" evidence="2">
    <location>
        <begin position="35"/>
        <end position="145"/>
    </location>
</feature>
<dbReference type="Pfam" id="PF00553">
    <property type="entry name" value="CBM_2"/>
    <property type="match status" value="2"/>
</dbReference>
<evidence type="ECO:0000313" key="4">
    <source>
        <dbReference type="Proteomes" id="UP000192335"/>
    </source>
</evidence>
<dbReference type="InterPro" id="IPR012291">
    <property type="entry name" value="CBM2_carb-bd_dom_sf"/>
</dbReference>
<dbReference type="PANTHER" id="PTHR42976:SF1">
    <property type="entry name" value="GH18 DOMAIN-CONTAINING PROTEIN-RELATED"/>
    <property type="match status" value="1"/>
</dbReference>
<dbReference type="InterPro" id="IPR017853">
    <property type="entry name" value="GH"/>
</dbReference>
<accession>A0A8E2ISJ8</accession>
<organism evidence="3 4">
    <name type="scientific">Mycobacterium persicum</name>
    <dbReference type="NCBI Taxonomy" id="1487726"/>
    <lineage>
        <taxon>Bacteria</taxon>
        <taxon>Bacillati</taxon>
        <taxon>Actinomycetota</taxon>
        <taxon>Actinomycetes</taxon>
        <taxon>Mycobacteriales</taxon>
        <taxon>Mycobacteriaceae</taxon>
        <taxon>Mycobacterium</taxon>
    </lineage>
</organism>
<proteinExistence type="predicted"/>
<feature type="region of interest" description="Disordered" evidence="1">
    <location>
        <begin position="147"/>
        <end position="172"/>
    </location>
</feature>
<comment type="caution">
    <text evidence="3">The sequence shown here is derived from an EMBL/GenBank/DDBJ whole genome shotgun (WGS) entry which is preliminary data.</text>
</comment>
<evidence type="ECO:0000256" key="1">
    <source>
        <dbReference type="SAM" id="MobiDB-lite"/>
    </source>
</evidence>
<dbReference type="Gene3D" id="3.20.20.80">
    <property type="entry name" value="Glycosidases"/>
    <property type="match status" value="1"/>
</dbReference>
<name>A0A8E2ISJ8_9MYCO</name>
<dbReference type="CDD" id="cd06543">
    <property type="entry name" value="GH18_PF-ChiA-like"/>
    <property type="match status" value="1"/>
</dbReference>